<proteinExistence type="predicted"/>
<accession>A0ABQ9G9C5</accession>
<reference evidence="1 2" key="1">
    <citation type="submission" date="2023-02" db="EMBL/GenBank/DDBJ databases">
        <title>LHISI_Scaffold_Assembly.</title>
        <authorList>
            <person name="Stuart O.P."/>
            <person name="Cleave R."/>
            <person name="Magrath M.J.L."/>
            <person name="Mikheyev A.S."/>
        </authorList>
    </citation>
    <scope>NUCLEOTIDE SEQUENCE [LARGE SCALE GENOMIC DNA]</scope>
    <source>
        <strain evidence="1">Daus_M_001</strain>
        <tissue evidence="1">Leg muscle</tissue>
    </source>
</reference>
<comment type="caution">
    <text evidence="1">The sequence shown here is derived from an EMBL/GenBank/DDBJ whole genome shotgun (WGS) entry which is preliminary data.</text>
</comment>
<organism evidence="1 2">
    <name type="scientific">Dryococelus australis</name>
    <dbReference type="NCBI Taxonomy" id="614101"/>
    <lineage>
        <taxon>Eukaryota</taxon>
        <taxon>Metazoa</taxon>
        <taxon>Ecdysozoa</taxon>
        <taxon>Arthropoda</taxon>
        <taxon>Hexapoda</taxon>
        <taxon>Insecta</taxon>
        <taxon>Pterygota</taxon>
        <taxon>Neoptera</taxon>
        <taxon>Polyneoptera</taxon>
        <taxon>Phasmatodea</taxon>
        <taxon>Verophasmatodea</taxon>
        <taxon>Anareolatae</taxon>
        <taxon>Phasmatidae</taxon>
        <taxon>Eurycanthinae</taxon>
        <taxon>Dryococelus</taxon>
    </lineage>
</organism>
<name>A0ABQ9G9C5_9NEOP</name>
<dbReference type="Proteomes" id="UP001159363">
    <property type="component" value="Chromosome 14"/>
</dbReference>
<evidence type="ECO:0000313" key="1">
    <source>
        <dbReference type="EMBL" id="KAJ8868077.1"/>
    </source>
</evidence>
<sequence length="241" mass="27122">MMCSTLKSKLLCVVDLLLPVAINKSRLYKKREEIRKKQVCCYDKGAIALDPLNAGEVMYFKINFIDSRAAWRSGNIVEFIPHRSHLIKDSSGRQVRRNRKFIRRRSSRNLHKRSDSDDAEVRKWGRSAISIPNDLLPKPSAPIMGGNVNDTVSSPAPCGNQPIRPCYAVWHSHGVGPCTTMGGAYAISAGGVVFRSHNMILCCPMCDGRWSVHHLYRWCDIEMVSPHVRRCVVHAPSLQVV</sequence>
<keyword evidence="2" id="KW-1185">Reference proteome</keyword>
<gene>
    <name evidence="1" type="ORF">PR048_031886</name>
</gene>
<dbReference type="EMBL" id="JARBHB010000015">
    <property type="protein sequence ID" value="KAJ8868077.1"/>
    <property type="molecule type" value="Genomic_DNA"/>
</dbReference>
<evidence type="ECO:0000313" key="2">
    <source>
        <dbReference type="Proteomes" id="UP001159363"/>
    </source>
</evidence>
<protein>
    <submittedName>
        <fullName evidence="1">Uncharacterized protein</fullName>
    </submittedName>
</protein>